<proteinExistence type="predicted"/>
<dbReference type="OrthoDB" id="3532647at2759"/>
<dbReference type="KEGG" id="ssl:SS1G_05860"/>
<feature type="region of interest" description="Disordered" evidence="1">
    <location>
        <begin position="412"/>
        <end position="534"/>
    </location>
</feature>
<evidence type="ECO:0000313" key="2">
    <source>
        <dbReference type="EMBL" id="APA09895.1"/>
    </source>
</evidence>
<dbReference type="OMA" id="RHECNTS"/>
<dbReference type="VEuPathDB" id="FungiDB:sscle_05g046650"/>
<evidence type="ECO:0000256" key="1">
    <source>
        <dbReference type="SAM" id="MobiDB-lite"/>
    </source>
</evidence>
<name>A0A1D9Q4L8_SCLS1</name>
<dbReference type="Proteomes" id="UP000177798">
    <property type="component" value="Chromosome 5"/>
</dbReference>
<dbReference type="RefSeq" id="XP_001592938.1">
    <property type="nucleotide sequence ID" value="XM_001592888.1"/>
</dbReference>
<organism evidence="2 3">
    <name type="scientific">Sclerotinia sclerotiorum (strain ATCC 18683 / 1980 / Ss-1)</name>
    <name type="common">White mold</name>
    <name type="synonym">Whetzelinia sclerotiorum</name>
    <dbReference type="NCBI Taxonomy" id="665079"/>
    <lineage>
        <taxon>Eukaryota</taxon>
        <taxon>Fungi</taxon>
        <taxon>Dikarya</taxon>
        <taxon>Ascomycota</taxon>
        <taxon>Pezizomycotina</taxon>
        <taxon>Leotiomycetes</taxon>
        <taxon>Helotiales</taxon>
        <taxon>Sclerotiniaceae</taxon>
        <taxon>Sclerotinia</taxon>
    </lineage>
</organism>
<feature type="region of interest" description="Disordered" evidence="1">
    <location>
        <begin position="619"/>
        <end position="663"/>
    </location>
</feature>
<feature type="compositionally biased region" description="Polar residues" evidence="1">
    <location>
        <begin position="521"/>
        <end position="530"/>
    </location>
</feature>
<dbReference type="EMBL" id="CP017818">
    <property type="protein sequence ID" value="APA09895.1"/>
    <property type="molecule type" value="Genomic_DNA"/>
</dbReference>
<feature type="compositionally biased region" description="Polar residues" evidence="1">
    <location>
        <begin position="619"/>
        <end position="637"/>
    </location>
</feature>
<evidence type="ECO:0000313" key="3">
    <source>
        <dbReference type="Proteomes" id="UP000177798"/>
    </source>
</evidence>
<sequence length="663" mass="72254">MVGVRTWTDDETWFVLKASEITKPNTSSTHLNPRPIRYFTDEEIATLCKKNAPNRRHIPDASGVRYIRSHKKAHAPRPSQAVLAAIARLRHECNTSAQHQDGMSENMFSTPQNISRGKLTQVQGFGGFANTAPALGHSRLEDLDSLALGYMNNRNGNRAGQIVPEQFQTMNAMNPPSLAGSHQMMAIRFPSNTFGNEQINHDLFDASCNMGPQGFNRPYQQYGINGDIAFPDSSSQQQYGQARHETTLPTNFPISSCARAHGQLDQTMNYVQQMGALMQNGNGIPRIPQQMYPSGMAQLQGNQMGSGISTFEPQMQAYNYGNPTQSPYPPNYRGYTSGPRDLQNLGRNEMMIPPGPADVGRFTNPHGIPSDGQINGGIMSHGGQYNGKDQHLAQQQAGVQFYSLSSGVDLDALPDPQLKPPKSHGLPKTTVTSPDVTTSHGLQQATMNTPGSTNYPAKHLSNPEMSNNFGNQDDAAAEAIRPQSQPSAGNEKGHKRKVDKAGFYDLNLYKDSGRKNKRNNGEGSSGSRLSNHNDHYEVSDQISITHTLARIQGLHKAAQAAELPDFPAFPAFTVGPFDSLNAAPVPAMHSPAQLDMDSGRLDMEFSVFSPELPDQVQGQFQQQLEASTTFTNSSSDLSDPPTPQFGETSNAASASKFKEAPLV</sequence>
<reference evidence="3" key="1">
    <citation type="journal article" date="2017" name="Genome Biol. Evol.">
        <title>The complete genome sequence of the phytopathogenic fungus Sclerotinia sclerotiorum reveals insights into the genome architecture of broad host range pathogens.</title>
        <authorList>
            <person name="Derbyshire M."/>
            <person name="Denton-Giles M."/>
            <person name="Hegedus D."/>
            <person name="Seifbarghy S."/>
            <person name="Rollins J."/>
            <person name="van Kan J."/>
            <person name="Seidl M.F."/>
            <person name="Faino L."/>
            <person name="Mbengue M."/>
            <person name="Navaud O."/>
            <person name="Raffaele S."/>
            <person name="Hammond-Kosack K."/>
            <person name="Heard S."/>
            <person name="Oliver R."/>
        </authorList>
    </citation>
    <scope>NUCLEOTIDE SEQUENCE [LARGE SCALE GENOMIC DNA]</scope>
    <source>
        <strain evidence="3">ATCC 18683 / 1980 / Ss-1</strain>
    </source>
</reference>
<protein>
    <submittedName>
        <fullName evidence="2">Uncharacterized protein</fullName>
    </submittedName>
</protein>
<dbReference type="AlphaFoldDB" id="A0A1D9Q4L8"/>
<feature type="compositionally biased region" description="Polar residues" evidence="1">
    <location>
        <begin position="429"/>
        <end position="455"/>
    </location>
</feature>
<gene>
    <name evidence="2" type="ORF">sscle_05g046650</name>
</gene>
<accession>A0A1D9Q4L8</accession>